<evidence type="ECO:0000313" key="1">
    <source>
        <dbReference type="EMBL" id="KII63597.1"/>
    </source>
</evidence>
<comment type="caution">
    <text evidence="1">The sequence shown here is derived from an EMBL/GenBank/DDBJ whole genome shotgun (WGS) entry which is preliminary data.</text>
</comment>
<proteinExistence type="predicted"/>
<protein>
    <submittedName>
        <fullName evidence="1">Uncharacterized protein</fullName>
    </submittedName>
</protein>
<evidence type="ECO:0000313" key="2">
    <source>
        <dbReference type="Proteomes" id="UP000031668"/>
    </source>
</evidence>
<dbReference type="OrthoDB" id="8928061at2759"/>
<name>A0A0C2J3G9_THEKT</name>
<dbReference type="AlphaFoldDB" id="A0A0C2J3G9"/>
<sequence length="99" mass="11692">MPYEGMVNFKTRERKYITECLHEYLLEIFEIFQALEISERKSFSKWKGLVRKANSRSTDELFSSIEASSTNITSNDCLGFYRHIERYLPDCIQGCHVKN</sequence>
<gene>
    <name evidence="1" type="ORF">RF11_16408</name>
</gene>
<accession>A0A0C2J3G9</accession>
<dbReference type="Proteomes" id="UP000031668">
    <property type="component" value="Unassembled WGS sequence"/>
</dbReference>
<keyword evidence="2" id="KW-1185">Reference proteome</keyword>
<dbReference type="EMBL" id="JWZT01004658">
    <property type="protein sequence ID" value="KII63597.1"/>
    <property type="molecule type" value="Genomic_DNA"/>
</dbReference>
<reference evidence="1 2" key="1">
    <citation type="journal article" date="2014" name="Genome Biol. Evol.">
        <title>The genome of the myxosporean Thelohanellus kitauei shows adaptations to nutrient acquisition within its fish host.</title>
        <authorList>
            <person name="Yang Y."/>
            <person name="Xiong J."/>
            <person name="Zhou Z."/>
            <person name="Huo F."/>
            <person name="Miao W."/>
            <person name="Ran C."/>
            <person name="Liu Y."/>
            <person name="Zhang J."/>
            <person name="Feng J."/>
            <person name="Wang M."/>
            <person name="Wang M."/>
            <person name="Wang L."/>
            <person name="Yao B."/>
        </authorList>
    </citation>
    <scope>NUCLEOTIDE SEQUENCE [LARGE SCALE GENOMIC DNA]</scope>
    <source>
        <strain evidence="1">Wuqing</strain>
    </source>
</reference>
<organism evidence="1 2">
    <name type="scientific">Thelohanellus kitauei</name>
    <name type="common">Myxosporean</name>
    <dbReference type="NCBI Taxonomy" id="669202"/>
    <lineage>
        <taxon>Eukaryota</taxon>
        <taxon>Metazoa</taxon>
        <taxon>Cnidaria</taxon>
        <taxon>Myxozoa</taxon>
        <taxon>Myxosporea</taxon>
        <taxon>Bivalvulida</taxon>
        <taxon>Platysporina</taxon>
        <taxon>Myxobolidae</taxon>
        <taxon>Thelohanellus</taxon>
    </lineage>
</organism>